<sequence length="202" mass="22224">MPVLLLSTPEIWICEICQSSKDKESQQSFMEEHFPLALTPNNSEIVHNDTMQSMAAGNLRDYSRILVHLQKETAPGKGELTSSSSEEAIKLSSGTQKVENSSPSTQGPSSGQSISRIISTRTAIGFKPPPLEHSQQVIETSTNIGLKKQLMPLGRCSAECSSMTQQHAYQMEDKKTPLAYQDKCVFKEEPVEILLPAKSVES</sequence>
<evidence type="ECO:0000256" key="1">
    <source>
        <dbReference type="SAM" id="MobiDB-lite"/>
    </source>
</evidence>
<organism evidence="2 3">
    <name type="scientific">Jatropha curcas</name>
    <name type="common">Barbados nut</name>
    <dbReference type="NCBI Taxonomy" id="180498"/>
    <lineage>
        <taxon>Eukaryota</taxon>
        <taxon>Viridiplantae</taxon>
        <taxon>Streptophyta</taxon>
        <taxon>Embryophyta</taxon>
        <taxon>Tracheophyta</taxon>
        <taxon>Spermatophyta</taxon>
        <taxon>Magnoliopsida</taxon>
        <taxon>eudicotyledons</taxon>
        <taxon>Gunneridae</taxon>
        <taxon>Pentapetalae</taxon>
        <taxon>rosids</taxon>
        <taxon>fabids</taxon>
        <taxon>Malpighiales</taxon>
        <taxon>Euphorbiaceae</taxon>
        <taxon>Crotonoideae</taxon>
        <taxon>Jatropheae</taxon>
        <taxon>Jatropha</taxon>
    </lineage>
</organism>
<dbReference type="OrthoDB" id="651601at2759"/>
<dbReference type="Proteomes" id="UP000027138">
    <property type="component" value="Unassembled WGS sequence"/>
</dbReference>
<name>A0A067KGF8_JATCU</name>
<dbReference type="AlphaFoldDB" id="A0A067KGF8"/>
<dbReference type="EMBL" id="KK914632">
    <property type="protein sequence ID" value="KDP31340.1"/>
    <property type="molecule type" value="Genomic_DNA"/>
</dbReference>
<feature type="region of interest" description="Disordered" evidence="1">
    <location>
        <begin position="75"/>
        <end position="114"/>
    </location>
</feature>
<accession>A0A067KGF8</accession>
<protein>
    <submittedName>
        <fullName evidence="2">Uncharacterized protein</fullName>
    </submittedName>
</protein>
<gene>
    <name evidence="2" type="ORF">JCGZ_11716</name>
</gene>
<evidence type="ECO:0000313" key="2">
    <source>
        <dbReference type="EMBL" id="KDP31340.1"/>
    </source>
</evidence>
<evidence type="ECO:0000313" key="3">
    <source>
        <dbReference type="Proteomes" id="UP000027138"/>
    </source>
</evidence>
<reference evidence="2 3" key="1">
    <citation type="journal article" date="2014" name="PLoS ONE">
        <title>Global Analysis of Gene Expression Profiles in Physic Nut (Jatropha curcas L.) Seedlings Exposed to Salt Stress.</title>
        <authorList>
            <person name="Zhang L."/>
            <person name="Zhang C."/>
            <person name="Wu P."/>
            <person name="Chen Y."/>
            <person name="Li M."/>
            <person name="Jiang H."/>
            <person name="Wu G."/>
        </authorList>
    </citation>
    <scope>NUCLEOTIDE SEQUENCE [LARGE SCALE GENOMIC DNA]</scope>
    <source>
        <strain evidence="3">cv. GZQX0401</strain>
        <tissue evidence="2">Young leaves</tissue>
    </source>
</reference>
<keyword evidence="3" id="KW-1185">Reference proteome</keyword>
<proteinExistence type="predicted"/>
<feature type="compositionally biased region" description="Low complexity" evidence="1">
    <location>
        <begin position="101"/>
        <end position="114"/>
    </location>
</feature>